<keyword evidence="2" id="KW-0433">Leucine-rich repeat</keyword>
<dbReference type="PANTHER" id="PTHR45631:SF3">
    <property type="entry name" value="OS05G0393100 PROTEIN"/>
    <property type="match status" value="1"/>
</dbReference>
<feature type="domain" description="Malectin-like" evidence="8">
    <location>
        <begin position="29"/>
        <end position="350"/>
    </location>
</feature>
<feature type="domain" description="Leucine-rich repeat-containing N-terminal plant-type" evidence="7">
    <location>
        <begin position="361"/>
        <end position="397"/>
    </location>
</feature>
<evidence type="ECO:0000313" key="9">
    <source>
        <dbReference type="EMBL" id="KAJ8427001.1"/>
    </source>
</evidence>
<dbReference type="Gene3D" id="3.80.10.10">
    <property type="entry name" value="Ribonuclease Inhibitor"/>
    <property type="match status" value="1"/>
</dbReference>
<reference evidence="9" key="1">
    <citation type="submission" date="2022-04" db="EMBL/GenBank/DDBJ databases">
        <title>Carnegiea gigantea Genome sequencing and assembly v2.</title>
        <authorList>
            <person name="Copetti D."/>
            <person name="Sanderson M.J."/>
            <person name="Burquez A."/>
            <person name="Wojciechowski M.F."/>
        </authorList>
    </citation>
    <scope>NUCLEOTIDE SEQUENCE</scope>
    <source>
        <strain evidence="9">SGP5-SGP5p</strain>
        <tissue evidence="9">Aerial part</tissue>
    </source>
</reference>
<evidence type="ECO:0000256" key="1">
    <source>
        <dbReference type="ARBA" id="ARBA00004167"/>
    </source>
</evidence>
<dbReference type="Proteomes" id="UP001153076">
    <property type="component" value="Unassembled WGS sequence"/>
</dbReference>
<dbReference type="FunFam" id="3.80.10.10:FF:000400">
    <property type="entry name" value="Nuclear pore complex protein NUP107"/>
    <property type="match status" value="1"/>
</dbReference>
<keyword evidence="4" id="KW-0677">Repeat</keyword>
<evidence type="ECO:0000256" key="6">
    <source>
        <dbReference type="SAM" id="SignalP"/>
    </source>
</evidence>
<evidence type="ECO:0000313" key="10">
    <source>
        <dbReference type="Proteomes" id="UP001153076"/>
    </source>
</evidence>
<dbReference type="Pfam" id="PF08263">
    <property type="entry name" value="LRRNT_2"/>
    <property type="match status" value="1"/>
</dbReference>
<name>A0A9Q1GU59_9CARY</name>
<accession>A0A9Q1GU59</accession>
<dbReference type="PANTHER" id="PTHR45631">
    <property type="entry name" value="OS07G0107800 PROTEIN-RELATED"/>
    <property type="match status" value="1"/>
</dbReference>
<evidence type="ECO:0000256" key="4">
    <source>
        <dbReference type="ARBA" id="ARBA00022737"/>
    </source>
</evidence>
<comment type="subcellular location">
    <subcellularLocation>
        <location evidence="1">Membrane</location>
        <topology evidence="1">Single-pass membrane protein</topology>
    </subcellularLocation>
</comment>
<dbReference type="Pfam" id="PF12819">
    <property type="entry name" value="Malectin_like"/>
    <property type="match status" value="1"/>
</dbReference>
<dbReference type="InterPro" id="IPR024788">
    <property type="entry name" value="Malectin-like_Carb-bd_dom"/>
</dbReference>
<dbReference type="InterPro" id="IPR032675">
    <property type="entry name" value="LRR_dom_sf"/>
</dbReference>
<feature type="signal peptide" evidence="6">
    <location>
        <begin position="1"/>
        <end position="21"/>
    </location>
</feature>
<evidence type="ECO:0000256" key="3">
    <source>
        <dbReference type="ARBA" id="ARBA00022729"/>
    </source>
</evidence>
<dbReference type="OrthoDB" id="1394818at2759"/>
<dbReference type="GO" id="GO:0016020">
    <property type="term" value="C:membrane"/>
    <property type="evidence" value="ECO:0007669"/>
    <property type="project" value="UniProtKB-SubCell"/>
</dbReference>
<proteinExistence type="predicted"/>
<dbReference type="InterPro" id="IPR001611">
    <property type="entry name" value="Leu-rich_rpt"/>
</dbReference>
<keyword evidence="5" id="KW-0472">Membrane</keyword>
<dbReference type="EMBL" id="JAKOGI010001204">
    <property type="protein sequence ID" value="KAJ8427001.1"/>
    <property type="molecule type" value="Genomic_DNA"/>
</dbReference>
<sequence length="525" mass="57137">MGTFPLLGSLLLFYLFSASFSQPPQSFRINCGALAPVDFDDEQWLPDSDFISVGTARTVPNPSASPILSTVRSFAQEGNMNKRFCYEIGPVIRSAIYMIRTTYFYGEVNGESQKSPPVFNQIVDGTLWAMVNTTDDYALNRVTYYEGVFQAVGKTISVCLGVNEHTDSDPFISAIEMFMLADSVYNSTDFGKFGLSLVARHNFGYQGPIVRSPDDPFDRFWQPFGPNNPVAGVPNVSVSGFWNLPSAKIFETRLTADTGALELQWPQGPLQSSMYYIALYFADDSVSASGRSFSISINDVQYFSNLSVTSAGVAVFATQWPLAGLTNIKFIPVAGSDAGPLINGGEVFSILMLGRRTLVRDVIALQSIKRSLKNPPDDWSGEPCFPAGYSWTGITCSNGTRIRIISINLMNMGLSGSLSPAIANLTALNILLLGNNSLSGPIPSSLGALKHLEILGLENNQFDGTIPSSLGEIRDLGELHVENNNLVGNIPRSLLRKPGLNFTNILFDVLSRFTPGNNLSSLSKR</sequence>
<protein>
    <recommendedName>
        <fullName evidence="11">Leucine-rich repeat receptor-like serine/threonine-protein kinase</fullName>
    </recommendedName>
</protein>
<dbReference type="AlphaFoldDB" id="A0A9Q1GU59"/>
<evidence type="ECO:0008006" key="11">
    <source>
        <dbReference type="Google" id="ProtNLM"/>
    </source>
</evidence>
<evidence type="ECO:0000259" key="7">
    <source>
        <dbReference type="Pfam" id="PF08263"/>
    </source>
</evidence>
<comment type="caution">
    <text evidence="9">The sequence shown here is derived from an EMBL/GenBank/DDBJ whole genome shotgun (WGS) entry which is preliminary data.</text>
</comment>
<dbReference type="InterPro" id="IPR013210">
    <property type="entry name" value="LRR_N_plant-typ"/>
</dbReference>
<gene>
    <name evidence="9" type="ORF">Cgig2_028206</name>
</gene>
<feature type="chain" id="PRO_5040311435" description="Leucine-rich repeat receptor-like serine/threonine-protein kinase" evidence="6">
    <location>
        <begin position="22"/>
        <end position="525"/>
    </location>
</feature>
<evidence type="ECO:0000256" key="2">
    <source>
        <dbReference type="ARBA" id="ARBA00022614"/>
    </source>
</evidence>
<dbReference type="SUPFAM" id="SSF52058">
    <property type="entry name" value="L domain-like"/>
    <property type="match status" value="1"/>
</dbReference>
<organism evidence="9 10">
    <name type="scientific">Carnegiea gigantea</name>
    <dbReference type="NCBI Taxonomy" id="171969"/>
    <lineage>
        <taxon>Eukaryota</taxon>
        <taxon>Viridiplantae</taxon>
        <taxon>Streptophyta</taxon>
        <taxon>Embryophyta</taxon>
        <taxon>Tracheophyta</taxon>
        <taxon>Spermatophyta</taxon>
        <taxon>Magnoliopsida</taxon>
        <taxon>eudicotyledons</taxon>
        <taxon>Gunneridae</taxon>
        <taxon>Pentapetalae</taxon>
        <taxon>Caryophyllales</taxon>
        <taxon>Cactineae</taxon>
        <taxon>Cactaceae</taxon>
        <taxon>Cactoideae</taxon>
        <taxon>Echinocereeae</taxon>
        <taxon>Carnegiea</taxon>
    </lineage>
</organism>
<evidence type="ECO:0000256" key="5">
    <source>
        <dbReference type="ARBA" id="ARBA00023136"/>
    </source>
</evidence>
<evidence type="ECO:0000259" key="8">
    <source>
        <dbReference type="Pfam" id="PF12819"/>
    </source>
</evidence>
<dbReference type="Pfam" id="PF00560">
    <property type="entry name" value="LRR_1"/>
    <property type="match status" value="2"/>
</dbReference>
<keyword evidence="3 6" id="KW-0732">Signal</keyword>
<keyword evidence="10" id="KW-1185">Reference proteome</keyword>